<keyword evidence="3" id="KW-1185">Reference proteome</keyword>
<gene>
    <name evidence="2" type="ORF">EK21DRAFT_41687</name>
</gene>
<organism evidence="2 3">
    <name type="scientific">Setomelanomma holmii</name>
    <dbReference type="NCBI Taxonomy" id="210430"/>
    <lineage>
        <taxon>Eukaryota</taxon>
        <taxon>Fungi</taxon>
        <taxon>Dikarya</taxon>
        <taxon>Ascomycota</taxon>
        <taxon>Pezizomycotina</taxon>
        <taxon>Dothideomycetes</taxon>
        <taxon>Pleosporomycetidae</taxon>
        <taxon>Pleosporales</taxon>
        <taxon>Pleosporineae</taxon>
        <taxon>Phaeosphaeriaceae</taxon>
        <taxon>Setomelanomma</taxon>
    </lineage>
</organism>
<evidence type="ECO:0000256" key="1">
    <source>
        <dbReference type="SAM" id="MobiDB-lite"/>
    </source>
</evidence>
<dbReference type="OrthoDB" id="3800703at2759"/>
<feature type="non-terminal residue" evidence="2">
    <location>
        <position position="158"/>
    </location>
</feature>
<feature type="non-terminal residue" evidence="2">
    <location>
        <position position="1"/>
    </location>
</feature>
<dbReference type="EMBL" id="ML978158">
    <property type="protein sequence ID" value="KAF2035274.1"/>
    <property type="molecule type" value="Genomic_DNA"/>
</dbReference>
<accession>A0A9P4HKN6</accession>
<feature type="region of interest" description="Disordered" evidence="1">
    <location>
        <begin position="138"/>
        <end position="158"/>
    </location>
</feature>
<evidence type="ECO:0000313" key="3">
    <source>
        <dbReference type="Proteomes" id="UP000799777"/>
    </source>
</evidence>
<proteinExistence type="predicted"/>
<comment type="caution">
    <text evidence="2">The sequence shown here is derived from an EMBL/GenBank/DDBJ whole genome shotgun (WGS) entry which is preliminary data.</text>
</comment>
<evidence type="ECO:0000313" key="2">
    <source>
        <dbReference type="EMBL" id="KAF2035274.1"/>
    </source>
</evidence>
<reference evidence="2" key="1">
    <citation type="journal article" date="2020" name="Stud. Mycol.">
        <title>101 Dothideomycetes genomes: a test case for predicting lifestyles and emergence of pathogens.</title>
        <authorList>
            <person name="Haridas S."/>
            <person name="Albert R."/>
            <person name="Binder M."/>
            <person name="Bloem J."/>
            <person name="Labutti K."/>
            <person name="Salamov A."/>
            <person name="Andreopoulos B."/>
            <person name="Baker S."/>
            <person name="Barry K."/>
            <person name="Bills G."/>
            <person name="Bluhm B."/>
            <person name="Cannon C."/>
            <person name="Castanera R."/>
            <person name="Culley D."/>
            <person name="Daum C."/>
            <person name="Ezra D."/>
            <person name="Gonzalez J."/>
            <person name="Henrissat B."/>
            <person name="Kuo A."/>
            <person name="Liang C."/>
            <person name="Lipzen A."/>
            <person name="Lutzoni F."/>
            <person name="Magnuson J."/>
            <person name="Mondo S."/>
            <person name="Nolan M."/>
            <person name="Ohm R."/>
            <person name="Pangilinan J."/>
            <person name="Park H.-J."/>
            <person name="Ramirez L."/>
            <person name="Alfaro M."/>
            <person name="Sun H."/>
            <person name="Tritt A."/>
            <person name="Yoshinaga Y."/>
            <person name="Zwiers L.-H."/>
            <person name="Turgeon B."/>
            <person name="Goodwin S."/>
            <person name="Spatafora J."/>
            <person name="Crous P."/>
            <person name="Grigoriev I."/>
        </authorList>
    </citation>
    <scope>NUCLEOTIDE SEQUENCE</scope>
    <source>
        <strain evidence="2">CBS 110217</strain>
    </source>
</reference>
<sequence>TPAQVAERLDHVYLNLEVPLFAGLSIDEIDIWMENLPNRVKSHLTHSHNYTLYPKARGVLHRLFNSDFDELSHHEDKGTDFINQWREIDPQIDPTKCPTAPEAYDQMLALYSGTENLPFLKESPLHWPRLKYRQHFKQVTKRKRDGDDETKDPVKKLK</sequence>
<protein>
    <submittedName>
        <fullName evidence="2">Uncharacterized protein</fullName>
    </submittedName>
</protein>
<name>A0A9P4HKN6_9PLEO</name>
<dbReference type="AlphaFoldDB" id="A0A9P4HKN6"/>
<dbReference type="Proteomes" id="UP000799777">
    <property type="component" value="Unassembled WGS sequence"/>
</dbReference>